<accession>A0A1C3JUG6</accession>
<feature type="signal peptide" evidence="1">
    <location>
        <begin position="1"/>
        <end position="20"/>
    </location>
</feature>
<feature type="chain" id="PRO_5008677074" description="Lipoprotein" evidence="1">
    <location>
        <begin position="21"/>
        <end position="139"/>
    </location>
</feature>
<dbReference type="EMBL" id="FLRB01000013">
    <property type="protein sequence ID" value="SBT21799.1"/>
    <property type="molecule type" value="Genomic_DNA"/>
</dbReference>
<evidence type="ECO:0008006" key="6">
    <source>
        <dbReference type="Google" id="ProtNLM"/>
    </source>
</evidence>
<reference evidence="2 5" key="1">
    <citation type="submission" date="2016-06" db="EMBL/GenBank/DDBJ databases">
        <authorList>
            <person name="Kjaerup R.B."/>
            <person name="Dalgaard T.S."/>
            <person name="Juul-Madsen H.R."/>
        </authorList>
    </citation>
    <scope>NUCLEOTIDE SEQUENCE [LARGE SCALE GENOMIC DNA]</scope>
    <source>
        <strain evidence="2 5">CECT 5115</strain>
    </source>
</reference>
<evidence type="ECO:0000313" key="4">
    <source>
        <dbReference type="Proteomes" id="UP000092840"/>
    </source>
</evidence>
<keyword evidence="4" id="KW-1185">Reference proteome</keyword>
<dbReference type="AlphaFoldDB" id="A0A1C3JUG6"/>
<dbReference type="Proteomes" id="UP000092871">
    <property type="component" value="Unassembled WGS sequence"/>
</dbReference>
<organism evidence="2 5">
    <name type="scientific">Marinomonas gallaica</name>
    <dbReference type="NCBI Taxonomy" id="1806667"/>
    <lineage>
        <taxon>Bacteria</taxon>
        <taxon>Pseudomonadati</taxon>
        <taxon>Pseudomonadota</taxon>
        <taxon>Gammaproteobacteria</taxon>
        <taxon>Oceanospirillales</taxon>
        <taxon>Oceanospirillaceae</taxon>
        <taxon>Marinomonas</taxon>
    </lineage>
</organism>
<dbReference type="OrthoDB" id="5918440at2"/>
<dbReference type="RefSeq" id="WP_067037962.1">
    <property type="nucleotide sequence ID" value="NZ_FLRA01000023.1"/>
</dbReference>
<evidence type="ECO:0000313" key="5">
    <source>
        <dbReference type="Proteomes" id="UP000092871"/>
    </source>
</evidence>
<protein>
    <recommendedName>
        <fullName evidence="6">Lipoprotein</fullName>
    </recommendedName>
</protein>
<keyword evidence="1" id="KW-0732">Signal</keyword>
<evidence type="ECO:0000256" key="1">
    <source>
        <dbReference type="SAM" id="SignalP"/>
    </source>
</evidence>
<gene>
    <name evidence="2" type="ORF">MGA5115_03005</name>
    <name evidence="3" type="ORF">MGA5116_02409</name>
</gene>
<evidence type="ECO:0000313" key="3">
    <source>
        <dbReference type="EMBL" id="SBT21799.1"/>
    </source>
</evidence>
<sequence>MKIYKVITVSSVLLALTGCAKMPPVTSERLGQFTAASSFNVRNLDYEKGSNTVSFTKGKSCYEVNPRTMTYVSGPKNNLMQRAMDDAIRNGQKNGIDGDLIVNARIERTTEFKKASFFLNPDKRFECVTVEGDLVRITK</sequence>
<reference evidence="3 4" key="2">
    <citation type="submission" date="2016-06" db="EMBL/GenBank/DDBJ databases">
        <authorList>
            <person name="Rodrigo-Torres L."/>
            <person name="Arahal D.R."/>
        </authorList>
    </citation>
    <scope>NUCLEOTIDE SEQUENCE [LARGE SCALE GENOMIC DNA]</scope>
    <source>
        <strain evidence="3 4">CECT 5116</strain>
    </source>
</reference>
<dbReference type="Proteomes" id="UP000092840">
    <property type="component" value="Unassembled WGS sequence"/>
</dbReference>
<evidence type="ECO:0000313" key="2">
    <source>
        <dbReference type="EMBL" id="SBT18844.1"/>
    </source>
</evidence>
<name>A0A1C3JUG6_9GAMM</name>
<proteinExistence type="predicted"/>
<dbReference type="PROSITE" id="PS51257">
    <property type="entry name" value="PROKAR_LIPOPROTEIN"/>
    <property type="match status" value="1"/>
</dbReference>
<dbReference type="EMBL" id="FLRA01000023">
    <property type="protein sequence ID" value="SBT18844.1"/>
    <property type="molecule type" value="Genomic_DNA"/>
</dbReference>